<reference evidence="1" key="1">
    <citation type="submission" date="2021-02" db="EMBL/GenBank/DDBJ databases">
        <authorList>
            <consortium name="DOE Joint Genome Institute"/>
            <person name="Ahrendt S."/>
            <person name="Looney B.P."/>
            <person name="Miyauchi S."/>
            <person name="Morin E."/>
            <person name="Drula E."/>
            <person name="Courty P.E."/>
            <person name="Chicoki N."/>
            <person name="Fauchery L."/>
            <person name="Kohler A."/>
            <person name="Kuo A."/>
            <person name="Labutti K."/>
            <person name="Pangilinan J."/>
            <person name="Lipzen A."/>
            <person name="Riley R."/>
            <person name="Andreopoulos W."/>
            <person name="He G."/>
            <person name="Johnson J."/>
            <person name="Barry K.W."/>
            <person name="Grigoriev I.V."/>
            <person name="Nagy L."/>
            <person name="Hibbett D."/>
            <person name="Henrissat B."/>
            <person name="Matheny P.B."/>
            <person name="Labbe J."/>
            <person name="Martin F."/>
        </authorList>
    </citation>
    <scope>NUCLEOTIDE SEQUENCE</scope>
    <source>
        <strain evidence="1">FP105234-sp</strain>
    </source>
</reference>
<gene>
    <name evidence="1" type="ORF">FA95DRAFT_170237</name>
</gene>
<reference evidence="1" key="2">
    <citation type="journal article" date="2022" name="New Phytol.">
        <title>Evolutionary transition to the ectomycorrhizal habit in the genomes of a hyperdiverse lineage of mushroom-forming fungi.</title>
        <authorList>
            <person name="Looney B."/>
            <person name="Miyauchi S."/>
            <person name="Morin E."/>
            <person name="Drula E."/>
            <person name="Courty P.E."/>
            <person name="Kohler A."/>
            <person name="Kuo A."/>
            <person name="LaButti K."/>
            <person name="Pangilinan J."/>
            <person name="Lipzen A."/>
            <person name="Riley R."/>
            <person name="Andreopoulos W."/>
            <person name="He G."/>
            <person name="Johnson J."/>
            <person name="Nolan M."/>
            <person name="Tritt A."/>
            <person name="Barry K.W."/>
            <person name="Grigoriev I.V."/>
            <person name="Nagy L.G."/>
            <person name="Hibbett D."/>
            <person name="Henrissat B."/>
            <person name="Matheny P.B."/>
            <person name="Labbe J."/>
            <person name="Martin F.M."/>
        </authorList>
    </citation>
    <scope>NUCLEOTIDE SEQUENCE</scope>
    <source>
        <strain evidence="1">FP105234-sp</strain>
    </source>
</reference>
<evidence type="ECO:0000313" key="1">
    <source>
        <dbReference type="EMBL" id="KAI0045067.1"/>
    </source>
</evidence>
<comment type="caution">
    <text evidence="1">The sequence shown here is derived from an EMBL/GenBank/DDBJ whole genome shotgun (WGS) entry which is preliminary data.</text>
</comment>
<protein>
    <submittedName>
        <fullName evidence="1">Uncharacterized protein</fullName>
    </submittedName>
</protein>
<organism evidence="1 2">
    <name type="scientific">Auriscalpium vulgare</name>
    <dbReference type="NCBI Taxonomy" id="40419"/>
    <lineage>
        <taxon>Eukaryota</taxon>
        <taxon>Fungi</taxon>
        <taxon>Dikarya</taxon>
        <taxon>Basidiomycota</taxon>
        <taxon>Agaricomycotina</taxon>
        <taxon>Agaricomycetes</taxon>
        <taxon>Russulales</taxon>
        <taxon>Auriscalpiaceae</taxon>
        <taxon>Auriscalpium</taxon>
    </lineage>
</organism>
<keyword evidence="2" id="KW-1185">Reference proteome</keyword>
<dbReference type="EMBL" id="MU275962">
    <property type="protein sequence ID" value="KAI0045067.1"/>
    <property type="molecule type" value="Genomic_DNA"/>
</dbReference>
<sequence length="523" mass="57442">MPMNFSRDEDSESLQDDAVQNMSSDAPITRLPPEILAAIFTILASIDQPSSPRRRHQHNADASDSPLGWLTVTHVCQHWRHVTLQDATLWADNIIAPFPLGDRWAAAFFLRANSALLTIRRPHVLPTSIPKPPTLSEFALIRQNLSRTRILSLRIPDTTPLPLWTPAPFLHTLELIFYQALVTSAYTIIPPFFSGDLLGGATAASSLRNLRLVQLRTGPWSSPLLAQLVSLEVTHSDRLVRGEELTEMLDMLSRMRALERLSLQLRFGNADMPHAVVSLPQLRTLDLLTSVASARILLTHLTLPAAARIRGELYWCAVYEVAALFPTVVSCVDARAAPFARIHIAPPALRKANVVAVTAWRSGDAAREPNLALSISYSQSNAARSRLLPAALGALASEHLEELTVHSYEQNPAWLEALRHAPKLQRVTVENDAVFSFCAALDGHARYLPKLSVLVIAGADFDRPCTAGDGTTHKLRDALPLCLAERARAGHALKDLDVKMCGLDEACAGKLQEAVPGMVVRWC</sequence>
<evidence type="ECO:0000313" key="2">
    <source>
        <dbReference type="Proteomes" id="UP000814033"/>
    </source>
</evidence>
<dbReference type="Proteomes" id="UP000814033">
    <property type="component" value="Unassembled WGS sequence"/>
</dbReference>
<accession>A0ACB8RMQ1</accession>
<proteinExistence type="predicted"/>
<name>A0ACB8RMQ1_9AGAM</name>